<feature type="transmembrane region" description="Helical" evidence="1">
    <location>
        <begin position="6"/>
        <end position="26"/>
    </location>
</feature>
<dbReference type="EMBL" id="CP001769">
    <property type="protein sequence ID" value="ADB41552.1"/>
    <property type="molecule type" value="Genomic_DNA"/>
</dbReference>
<keyword evidence="1" id="KW-1133">Transmembrane helix</keyword>
<dbReference type="Proteomes" id="UP000002028">
    <property type="component" value="Chromosome"/>
</dbReference>
<proteinExistence type="predicted"/>
<keyword evidence="1" id="KW-0812">Transmembrane</keyword>
<name>D2QRX0_SPILD</name>
<keyword evidence="3" id="KW-1185">Reference proteome</keyword>
<sequence>MLESILYPLIVGIFCSVFAILFEHYLIVPNKEGKHNSNWQLPFSAKFLLAQFAGIIAFEIALRVLFPRFNLSTDFYQKYLSDGNIMFAGVFYICMTSILLTYSSKSKWIVLIGLHIIPYVFCLLWSFNYIHEFQSGYLYARHKESILPIVHNVLMIWLYFGFYRTLETPTPFIILALCIFPINALFMLTLTSTLEAWAGSAITSASMIGLVMMIESDK</sequence>
<evidence type="ECO:0000313" key="2">
    <source>
        <dbReference type="EMBL" id="ADB41552.1"/>
    </source>
</evidence>
<dbReference type="AlphaFoldDB" id="D2QRX0"/>
<dbReference type="RefSeq" id="WP_012930045.1">
    <property type="nucleotide sequence ID" value="NC_013730.1"/>
</dbReference>
<organism evidence="2 3">
    <name type="scientific">Spirosoma linguale (strain ATCC 33905 / DSM 74 / LMG 10896 / Claus 1)</name>
    <dbReference type="NCBI Taxonomy" id="504472"/>
    <lineage>
        <taxon>Bacteria</taxon>
        <taxon>Pseudomonadati</taxon>
        <taxon>Bacteroidota</taxon>
        <taxon>Cytophagia</taxon>
        <taxon>Cytophagales</taxon>
        <taxon>Cytophagaceae</taxon>
        <taxon>Spirosoma</taxon>
    </lineage>
</organism>
<feature type="transmembrane region" description="Helical" evidence="1">
    <location>
        <begin position="145"/>
        <end position="163"/>
    </location>
</feature>
<dbReference type="KEGG" id="sli:Slin_5587"/>
<feature type="transmembrane region" description="Helical" evidence="1">
    <location>
        <begin position="47"/>
        <end position="65"/>
    </location>
</feature>
<evidence type="ECO:0000313" key="3">
    <source>
        <dbReference type="Proteomes" id="UP000002028"/>
    </source>
</evidence>
<feature type="transmembrane region" description="Helical" evidence="1">
    <location>
        <begin position="109"/>
        <end position="130"/>
    </location>
</feature>
<protein>
    <submittedName>
        <fullName evidence="2">Uncharacterized protein</fullName>
    </submittedName>
</protein>
<gene>
    <name evidence="2" type="ordered locus">Slin_5587</name>
</gene>
<feature type="transmembrane region" description="Helical" evidence="1">
    <location>
        <begin position="85"/>
        <end position="102"/>
    </location>
</feature>
<feature type="transmembrane region" description="Helical" evidence="1">
    <location>
        <begin position="196"/>
        <end position="214"/>
    </location>
</feature>
<keyword evidence="1" id="KW-0472">Membrane</keyword>
<reference evidence="2 3" key="1">
    <citation type="journal article" date="2010" name="Stand. Genomic Sci.">
        <title>Complete genome sequence of Spirosoma linguale type strain (1).</title>
        <authorList>
            <person name="Lail K."/>
            <person name="Sikorski J."/>
            <person name="Saunders E."/>
            <person name="Lapidus A."/>
            <person name="Glavina Del Rio T."/>
            <person name="Copeland A."/>
            <person name="Tice H."/>
            <person name="Cheng J.-F."/>
            <person name="Lucas S."/>
            <person name="Nolan M."/>
            <person name="Bruce D."/>
            <person name="Goodwin L."/>
            <person name="Pitluck S."/>
            <person name="Ivanova N."/>
            <person name="Mavromatis K."/>
            <person name="Ovchinnikova G."/>
            <person name="Pati A."/>
            <person name="Chen A."/>
            <person name="Palaniappan K."/>
            <person name="Land M."/>
            <person name="Hauser L."/>
            <person name="Chang Y.-J."/>
            <person name="Jeffries C.D."/>
            <person name="Chain P."/>
            <person name="Brettin T."/>
            <person name="Detter J.C."/>
            <person name="Schuetze A."/>
            <person name="Rohde M."/>
            <person name="Tindall B.J."/>
            <person name="Goeker M."/>
            <person name="Bristow J."/>
            <person name="Eisen J.A."/>
            <person name="Markowitz V."/>
            <person name="Hugenholtz P."/>
            <person name="Kyrpides N.C."/>
            <person name="Klenk H.-P."/>
            <person name="Chen F."/>
        </authorList>
    </citation>
    <scope>NUCLEOTIDE SEQUENCE [LARGE SCALE GENOMIC DNA]</scope>
    <source>
        <strain evidence="3">ATCC 33905 / DSM 74 / LMG 10896 / Claus 1</strain>
    </source>
</reference>
<feature type="transmembrane region" description="Helical" evidence="1">
    <location>
        <begin position="170"/>
        <end position="190"/>
    </location>
</feature>
<evidence type="ECO:0000256" key="1">
    <source>
        <dbReference type="SAM" id="Phobius"/>
    </source>
</evidence>
<dbReference type="HOGENOM" id="CLU_1266230_0_0_10"/>
<accession>D2QRX0</accession>